<evidence type="ECO:0000313" key="5">
    <source>
        <dbReference type="Proteomes" id="UP000184207"/>
    </source>
</evidence>
<dbReference type="GO" id="GO:0008374">
    <property type="term" value="F:O-acyltransferase activity"/>
    <property type="evidence" value="ECO:0007669"/>
    <property type="project" value="TreeGrafter"/>
</dbReference>
<dbReference type="InterPro" id="IPR011004">
    <property type="entry name" value="Trimer_LpxA-like_sf"/>
</dbReference>
<keyword evidence="2 4" id="KW-0808">Transferase</keyword>
<dbReference type="Pfam" id="PF00132">
    <property type="entry name" value="Hexapep"/>
    <property type="match status" value="1"/>
</dbReference>
<sequence length="176" mass="19107">MKIENNKINKSHGTGMFDIKDFKKLGENVIFEHGVLVFHPENIEIGNNVYIGHYTILKGYYKNIISIGDHTWIGQQCFFHGAGGLKIGRAVGIGPKVTILTSQHDLTHLDIPVYFAPLLFEEVIISDGADIGAGSIILPGVKIGEGAVIGAGSVVTKSVPAYEIWAGNPAKKLRER</sequence>
<dbReference type="PROSITE" id="PS00101">
    <property type="entry name" value="HEXAPEP_TRANSFERASES"/>
    <property type="match status" value="1"/>
</dbReference>
<organism evidence="4 5">
    <name type="scientific">Fervidobacterium gondwanense DSM 13020</name>
    <dbReference type="NCBI Taxonomy" id="1121883"/>
    <lineage>
        <taxon>Bacteria</taxon>
        <taxon>Thermotogati</taxon>
        <taxon>Thermotogota</taxon>
        <taxon>Thermotogae</taxon>
        <taxon>Thermotogales</taxon>
        <taxon>Fervidobacteriaceae</taxon>
        <taxon>Fervidobacterium</taxon>
    </lineage>
</organism>
<proteinExistence type="inferred from homology"/>
<dbReference type="AlphaFoldDB" id="A0A1M7THJ9"/>
<dbReference type="CDD" id="cd04647">
    <property type="entry name" value="LbH_MAT_like"/>
    <property type="match status" value="1"/>
</dbReference>
<evidence type="ECO:0000256" key="2">
    <source>
        <dbReference type="ARBA" id="ARBA00022679"/>
    </source>
</evidence>
<comment type="similarity">
    <text evidence="1">Belongs to the transferase hexapeptide repeat family.</text>
</comment>
<gene>
    <name evidence="4" type="ORF">SAMN02745226_02004</name>
</gene>
<dbReference type="PANTHER" id="PTHR23416:SF23">
    <property type="entry name" value="ACETYLTRANSFERASE C18B11.09C-RELATED"/>
    <property type="match status" value="1"/>
</dbReference>
<dbReference type="EMBL" id="FRDJ01000020">
    <property type="protein sequence ID" value="SHN70234.1"/>
    <property type="molecule type" value="Genomic_DNA"/>
</dbReference>
<keyword evidence="3" id="KW-0677">Repeat</keyword>
<dbReference type="InterPro" id="IPR051159">
    <property type="entry name" value="Hexapeptide_acetyltransf"/>
</dbReference>
<reference evidence="5" key="1">
    <citation type="submission" date="2016-12" db="EMBL/GenBank/DDBJ databases">
        <authorList>
            <person name="Varghese N."/>
            <person name="Submissions S."/>
        </authorList>
    </citation>
    <scope>NUCLEOTIDE SEQUENCE [LARGE SCALE GENOMIC DNA]</scope>
    <source>
        <strain evidence="5">DSM 13020</strain>
    </source>
</reference>
<dbReference type="Proteomes" id="UP000184207">
    <property type="component" value="Unassembled WGS sequence"/>
</dbReference>
<dbReference type="PANTHER" id="PTHR23416">
    <property type="entry name" value="SIALIC ACID SYNTHASE-RELATED"/>
    <property type="match status" value="1"/>
</dbReference>
<protein>
    <submittedName>
        <fullName evidence="4">Acetyltransferase (Isoleucine patch superfamily)</fullName>
    </submittedName>
</protein>
<dbReference type="Gene3D" id="2.160.10.10">
    <property type="entry name" value="Hexapeptide repeat proteins"/>
    <property type="match status" value="2"/>
</dbReference>
<dbReference type="STRING" id="1121883.SAMN02745226_02004"/>
<dbReference type="InterPro" id="IPR001451">
    <property type="entry name" value="Hexapep"/>
</dbReference>
<name>A0A1M7THJ9_FERGO</name>
<dbReference type="InterPro" id="IPR018357">
    <property type="entry name" value="Hexapep_transf_CS"/>
</dbReference>
<accession>A0A1M7THJ9</accession>
<evidence type="ECO:0000256" key="3">
    <source>
        <dbReference type="ARBA" id="ARBA00022737"/>
    </source>
</evidence>
<keyword evidence="5" id="KW-1185">Reference proteome</keyword>
<dbReference type="GO" id="GO:0005829">
    <property type="term" value="C:cytosol"/>
    <property type="evidence" value="ECO:0007669"/>
    <property type="project" value="TreeGrafter"/>
</dbReference>
<evidence type="ECO:0000256" key="1">
    <source>
        <dbReference type="ARBA" id="ARBA00007274"/>
    </source>
</evidence>
<evidence type="ECO:0000313" key="4">
    <source>
        <dbReference type="EMBL" id="SHN70234.1"/>
    </source>
</evidence>
<dbReference type="SUPFAM" id="SSF51161">
    <property type="entry name" value="Trimeric LpxA-like enzymes"/>
    <property type="match status" value="1"/>
</dbReference>